<accession>A0ACC2HJU7</accession>
<evidence type="ECO:0000313" key="2">
    <source>
        <dbReference type="Proteomes" id="UP001157502"/>
    </source>
</evidence>
<keyword evidence="2" id="KW-1185">Reference proteome</keyword>
<dbReference type="Proteomes" id="UP001157502">
    <property type="component" value="Chromosome 1"/>
</dbReference>
<dbReference type="EMBL" id="CM055728">
    <property type="protein sequence ID" value="KAJ8016249.1"/>
    <property type="molecule type" value="Genomic_DNA"/>
</dbReference>
<sequence>MSDAGVAAMRSGAELRNALHLRMSERRKSGRAFHFPKSLPPQVRNTGGHTSRHTAGKLAHCQRRYTGVVAVSS</sequence>
<proteinExistence type="predicted"/>
<reference evidence="1" key="1">
    <citation type="submission" date="2021-05" db="EMBL/GenBank/DDBJ databases">
        <authorList>
            <person name="Pan Q."/>
            <person name="Jouanno E."/>
            <person name="Zahm M."/>
            <person name="Klopp C."/>
            <person name="Cabau C."/>
            <person name="Louis A."/>
            <person name="Berthelot C."/>
            <person name="Parey E."/>
            <person name="Roest Crollius H."/>
            <person name="Montfort J."/>
            <person name="Robinson-Rechavi M."/>
            <person name="Bouchez O."/>
            <person name="Lampietro C."/>
            <person name="Lopez Roques C."/>
            <person name="Donnadieu C."/>
            <person name="Postlethwait J."/>
            <person name="Bobe J."/>
            <person name="Dillon D."/>
            <person name="Chandos A."/>
            <person name="von Hippel F."/>
            <person name="Guiguen Y."/>
        </authorList>
    </citation>
    <scope>NUCLEOTIDE SEQUENCE</scope>
    <source>
        <strain evidence="1">YG-Jan2019</strain>
    </source>
</reference>
<evidence type="ECO:0000313" key="1">
    <source>
        <dbReference type="EMBL" id="KAJ8016249.1"/>
    </source>
</evidence>
<protein>
    <submittedName>
        <fullName evidence="1">Uncharacterized protein</fullName>
    </submittedName>
</protein>
<name>A0ACC2HJU7_DALPE</name>
<gene>
    <name evidence="1" type="ORF">DPEC_G00005240</name>
</gene>
<organism evidence="1 2">
    <name type="scientific">Dallia pectoralis</name>
    <name type="common">Alaska blackfish</name>
    <dbReference type="NCBI Taxonomy" id="75939"/>
    <lineage>
        <taxon>Eukaryota</taxon>
        <taxon>Metazoa</taxon>
        <taxon>Chordata</taxon>
        <taxon>Craniata</taxon>
        <taxon>Vertebrata</taxon>
        <taxon>Euteleostomi</taxon>
        <taxon>Actinopterygii</taxon>
        <taxon>Neopterygii</taxon>
        <taxon>Teleostei</taxon>
        <taxon>Protacanthopterygii</taxon>
        <taxon>Esociformes</taxon>
        <taxon>Umbridae</taxon>
        <taxon>Dallia</taxon>
    </lineage>
</organism>
<comment type="caution">
    <text evidence="1">The sequence shown here is derived from an EMBL/GenBank/DDBJ whole genome shotgun (WGS) entry which is preliminary data.</text>
</comment>